<evidence type="ECO:0000313" key="2">
    <source>
        <dbReference type="Proteomes" id="UP001378956"/>
    </source>
</evidence>
<name>A0ABU8NHH2_9SPHI</name>
<dbReference type="EMBL" id="JBBEUB010000001">
    <property type="protein sequence ID" value="MEJ2901699.1"/>
    <property type="molecule type" value="Genomic_DNA"/>
</dbReference>
<gene>
    <name evidence="1" type="ORF">WAE58_04660</name>
</gene>
<protein>
    <recommendedName>
        <fullName evidence="3">Secreted protein</fullName>
    </recommendedName>
</protein>
<dbReference type="RefSeq" id="WP_337715535.1">
    <property type="nucleotide sequence ID" value="NZ_JBBEUB010000001.1"/>
</dbReference>
<organism evidence="1 2">
    <name type="scientific">Pedobacter panaciterrae</name>
    <dbReference type="NCBI Taxonomy" id="363849"/>
    <lineage>
        <taxon>Bacteria</taxon>
        <taxon>Pseudomonadati</taxon>
        <taxon>Bacteroidota</taxon>
        <taxon>Sphingobacteriia</taxon>
        <taxon>Sphingobacteriales</taxon>
        <taxon>Sphingobacteriaceae</taxon>
        <taxon>Pedobacter</taxon>
    </lineage>
</organism>
<dbReference type="Proteomes" id="UP001378956">
    <property type="component" value="Unassembled WGS sequence"/>
</dbReference>
<proteinExistence type="predicted"/>
<comment type="caution">
    <text evidence="1">The sequence shown here is derived from an EMBL/GenBank/DDBJ whole genome shotgun (WGS) entry which is preliminary data.</text>
</comment>
<reference evidence="1 2" key="1">
    <citation type="submission" date="2024-03" db="EMBL/GenBank/DDBJ databases">
        <title>Sequence of Lycoming College Course Isolates.</title>
        <authorList>
            <person name="Plotts O."/>
            <person name="Newman J."/>
        </authorList>
    </citation>
    <scope>NUCLEOTIDE SEQUENCE [LARGE SCALE GENOMIC DNA]</scope>
    <source>
        <strain evidence="1 2">CJB-3</strain>
    </source>
</reference>
<evidence type="ECO:0000313" key="1">
    <source>
        <dbReference type="EMBL" id="MEJ2901699.1"/>
    </source>
</evidence>
<accession>A0ABU8NHH2</accession>
<evidence type="ECO:0008006" key="3">
    <source>
        <dbReference type="Google" id="ProtNLM"/>
    </source>
</evidence>
<sequence length="59" mass="6301">MENTNKRNFLTAGVLVGRAVMAAPMTALNSNSLRFLPVELSNLPRASLKSQSPATASKQ</sequence>
<keyword evidence="2" id="KW-1185">Reference proteome</keyword>